<evidence type="ECO:0008006" key="5">
    <source>
        <dbReference type="Google" id="ProtNLM"/>
    </source>
</evidence>
<dbReference type="AlphaFoldDB" id="A0ABC9Z2D7"/>
<dbReference type="KEGG" id="nsr:NS506_02218"/>
<reference evidence="3" key="1">
    <citation type="submission" date="2015-07" db="EMBL/GenBank/DDBJ databases">
        <title>Nocardia seriolae U-1 whole genome shotgun sequence.</title>
        <authorList>
            <person name="Imajoh M."/>
            <person name="Fukumoto Y."/>
            <person name="Sukeda M."/>
            <person name="Yamane J."/>
            <person name="Yamasaki K."/>
            <person name="Shimizu M."/>
            <person name="Ohnishi K."/>
            <person name="Oshima S."/>
        </authorList>
    </citation>
    <scope>NUCLEOTIDE SEQUENCE [LARGE SCALE GENOMIC DNA]</scope>
    <source>
        <strain evidence="3">U-1</strain>
    </source>
</reference>
<reference evidence="2 3" key="2">
    <citation type="journal article" date="2016" name="Genome Announc.">
        <title>Draft Genome Sequence of Erythromycin- and Oxytetracycline-Sensitive Nocardia seriolae Strain U-1 (NBRC 110359).</title>
        <authorList>
            <person name="Imajoh M."/>
            <person name="Sukeda M."/>
            <person name="Shimizu M."/>
            <person name="Yamane J."/>
            <person name="Ohnishi K."/>
            <person name="Oshima S."/>
        </authorList>
    </citation>
    <scope>NUCLEOTIDE SEQUENCE [LARGE SCALE GENOMIC DNA]</scope>
    <source>
        <strain evidence="2 3">U-1</strain>
    </source>
</reference>
<proteinExistence type="predicted"/>
<dbReference type="EMBL" id="CP017839">
    <property type="protein sequence ID" value="APA96284.1"/>
    <property type="molecule type" value="Genomic_DNA"/>
</dbReference>
<organism evidence="2 3">
    <name type="scientific">Nocardia seriolae</name>
    <dbReference type="NCBI Taxonomy" id="37332"/>
    <lineage>
        <taxon>Bacteria</taxon>
        <taxon>Bacillati</taxon>
        <taxon>Actinomycetota</taxon>
        <taxon>Actinomycetes</taxon>
        <taxon>Mycobacteriales</taxon>
        <taxon>Nocardiaceae</taxon>
        <taxon>Nocardia</taxon>
    </lineage>
</organism>
<evidence type="ECO:0000313" key="3">
    <source>
        <dbReference type="Proteomes" id="UP000037179"/>
    </source>
</evidence>
<accession>A0ABC9Z2D7</accession>
<gene>
    <name evidence="1" type="ORF">NS506_02218</name>
    <name evidence="2" type="ORF">NSK11_contig00124-0012</name>
</gene>
<dbReference type="Proteomes" id="UP000180166">
    <property type="component" value="Chromosome"/>
</dbReference>
<dbReference type="InterPro" id="IPR015018">
    <property type="entry name" value="DUF1905"/>
</dbReference>
<evidence type="ECO:0000313" key="2">
    <source>
        <dbReference type="EMBL" id="GAP31710.1"/>
    </source>
</evidence>
<dbReference type="EMBL" id="BBYQ01000124">
    <property type="protein sequence ID" value="GAP31710.1"/>
    <property type="molecule type" value="Genomic_DNA"/>
</dbReference>
<protein>
    <recommendedName>
        <fullName evidence="5">DUF4333 domain-containing protein</fullName>
    </recommendedName>
</protein>
<dbReference type="Pfam" id="PF08922">
    <property type="entry name" value="DUF1905"/>
    <property type="match status" value="1"/>
</dbReference>
<dbReference type="SUPFAM" id="SSF141694">
    <property type="entry name" value="AF2212/PG0164-like"/>
    <property type="match status" value="1"/>
</dbReference>
<reference evidence="1 4" key="3">
    <citation type="submission" date="2016-10" db="EMBL/GenBank/DDBJ databases">
        <title>Genome sequence of Nocardia seriolae strain EM150506, isolated from Anguila japonica.</title>
        <authorList>
            <person name="Han H.-J."/>
        </authorList>
    </citation>
    <scope>NUCLEOTIDE SEQUENCE [LARGE SCALE GENOMIC DNA]</scope>
    <source>
        <strain evidence="1 4">EM150506</strain>
    </source>
</reference>
<keyword evidence="3" id="KW-1185">Reference proteome</keyword>
<dbReference type="Proteomes" id="UP000037179">
    <property type="component" value="Unassembled WGS sequence"/>
</dbReference>
<name>A0ABC9Z2D7_9NOCA</name>
<evidence type="ECO:0000313" key="4">
    <source>
        <dbReference type="Proteomes" id="UP000180166"/>
    </source>
</evidence>
<dbReference type="RefSeq" id="WP_063865078.1">
    <property type="nucleotide sequence ID" value="NZ_WMKE01000131.1"/>
</dbReference>
<evidence type="ECO:0000313" key="1">
    <source>
        <dbReference type="EMBL" id="APA96284.1"/>
    </source>
</evidence>
<sequence length="82" mass="8582">MRGPEVQSEVVEALGARPPLTVTINGHCWKNRVALVCGCHPIGLGHADRQAADVEIGEAIEVEVELDTAPPIVVEPAASPPP</sequence>